<dbReference type="SMART" id="SM00644">
    <property type="entry name" value="Ami_2"/>
    <property type="match status" value="1"/>
</dbReference>
<evidence type="ECO:0000256" key="2">
    <source>
        <dbReference type="ARBA" id="ARBA00011901"/>
    </source>
</evidence>
<keyword evidence="4" id="KW-0961">Cell wall biogenesis/degradation</keyword>
<organism evidence="6 8">
    <name type="scientific">Peptoniphilus asaccharolyticus DSM 20463</name>
    <dbReference type="NCBI Taxonomy" id="573058"/>
    <lineage>
        <taxon>Bacteria</taxon>
        <taxon>Bacillati</taxon>
        <taxon>Bacillota</taxon>
        <taxon>Tissierellia</taxon>
        <taxon>Tissierellales</taxon>
        <taxon>Peptoniphilaceae</taxon>
        <taxon>Peptoniphilus</taxon>
    </lineage>
</organism>
<dbReference type="EMBL" id="FWWR01000017">
    <property type="protein sequence ID" value="SMB93658.1"/>
    <property type="molecule type" value="Genomic_DNA"/>
</dbReference>
<evidence type="ECO:0000256" key="1">
    <source>
        <dbReference type="ARBA" id="ARBA00001561"/>
    </source>
</evidence>
<keyword evidence="3" id="KW-0378">Hydrolase</keyword>
<dbReference type="InterPro" id="IPR002502">
    <property type="entry name" value="Amidase_domain"/>
</dbReference>
<dbReference type="GO" id="GO:0009254">
    <property type="term" value="P:peptidoglycan turnover"/>
    <property type="evidence" value="ECO:0007669"/>
    <property type="project" value="TreeGrafter"/>
</dbReference>
<sequence length="159" mass="18365">MLIDKRPIKYNFSKRGMQRPVFIVVHDTGNTSVGADAIAHYKYFGRGDRQASAHYFVDEKGAVEIIEVTNAAWHCGDGRGRFGITNSNSIGVELCVNQGNDWEKTKQNGIELIKFLMDAYGIPWERVVRHYDASKKVCPARMSGNNWKEWWEFREMLRY</sequence>
<dbReference type="InterPro" id="IPR051206">
    <property type="entry name" value="NAMLAA_amidase_2"/>
</dbReference>
<evidence type="ECO:0000256" key="3">
    <source>
        <dbReference type="ARBA" id="ARBA00022801"/>
    </source>
</evidence>
<dbReference type="GO" id="GO:0008745">
    <property type="term" value="F:N-acetylmuramoyl-L-alanine amidase activity"/>
    <property type="evidence" value="ECO:0007669"/>
    <property type="project" value="UniProtKB-EC"/>
</dbReference>
<comment type="catalytic activity">
    <reaction evidence="1">
        <text>Hydrolyzes the link between N-acetylmuramoyl residues and L-amino acid residues in certain cell-wall glycopeptides.</text>
        <dbReference type="EC" id="3.5.1.28"/>
    </reaction>
</comment>
<evidence type="ECO:0000313" key="6">
    <source>
        <dbReference type="EMBL" id="SMB80361.1"/>
    </source>
</evidence>
<reference evidence="8" key="2">
    <citation type="submission" date="2017-04" db="EMBL/GenBank/DDBJ databases">
        <authorList>
            <person name="Varghese N."/>
            <person name="Submissions S."/>
        </authorList>
    </citation>
    <scope>NUCLEOTIDE SEQUENCE [LARGE SCALE GENOMIC DNA]</scope>
    <source>
        <strain evidence="8">DSM 20463</strain>
    </source>
</reference>
<dbReference type="Pfam" id="PF01510">
    <property type="entry name" value="Amidase_2"/>
    <property type="match status" value="1"/>
</dbReference>
<evidence type="ECO:0000313" key="8">
    <source>
        <dbReference type="Proteomes" id="UP000192368"/>
    </source>
</evidence>
<dbReference type="AlphaFoldDB" id="A0A1W1UHR6"/>
<dbReference type="RefSeq" id="WP_084229935.1">
    <property type="nucleotide sequence ID" value="NZ_FWWR01000009.1"/>
</dbReference>
<dbReference type="EC" id="3.5.1.28" evidence="2"/>
<keyword evidence="8" id="KW-1185">Reference proteome</keyword>
<dbReference type="PANTHER" id="PTHR30417">
    <property type="entry name" value="N-ACETYLMURAMOYL-L-ALANINE AMIDASE AMID"/>
    <property type="match status" value="1"/>
</dbReference>
<feature type="domain" description="N-acetylmuramoyl-L-alanine amidase" evidence="5">
    <location>
        <begin position="9"/>
        <end position="149"/>
    </location>
</feature>
<reference evidence="6" key="1">
    <citation type="submission" date="2017-04" db="EMBL/GenBank/DDBJ databases">
        <authorList>
            <person name="Afonso C.L."/>
            <person name="Miller P.J."/>
            <person name="Scott M.A."/>
            <person name="Spackman E."/>
            <person name="Goraichik I."/>
            <person name="Dimitrov K.M."/>
            <person name="Suarez D.L."/>
            <person name="Swayne D.E."/>
        </authorList>
    </citation>
    <scope>NUCLEOTIDE SEQUENCE [LARGE SCALE GENOMIC DNA]</scope>
    <source>
        <strain evidence="6">DSM 20463</strain>
    </source>
</reference>
<dbReference type="OrthoDB" id="9794294at2"/>
<dbReference type="EMBL" id="FWWR01000009">
    <property type="protein sequence ID" value="SMB80361.1"/>
    <property type="molecule type" value="Genomic_DNA"/>
</dbReference>
<dbReference type="PANTHER" id="PTHR30417:SF1">
    <property type="entry name" value="N-ACETYLMURAMOYL-L-ALANINE AMIDASE AMID"/>
    <property type="match status" value="1"/>
</dbReference>
<dbReference type="InterPro" id="IPR036505">
    <property type="entry name" value="Amidase/PGRP_sf"/>
</dbReference>
<accession>A0A1W1UHR6</accession>
<proteinExistence type="predicted"/>
<name>A0A1W1UHR6_PEPAS</name>
<evidence type="ECO:0000259" key="5">
    <source>
        <dbReference type="SMART" id="SM00644"/>
    </source>
</evidence>
<dbReference type="Proteomes" id="UP000192368">
    <property type="component" value="Unassembled WGS sequence"/>
</dbReference>
<dbReference type="SUPFAM" id="SSF55846">
    <property type="entry name" value="N-acetylmuramoyl-L-alanine amidase-like"/>
    <property type="match status" value="1"/>
</dbReference>
<evidence type="ECO:0000313" key="7">
    <source>
        <dbReference type="EMBL" id="SMB93658.1"/>
    </source>
</evidence>
<dbReference type="STRING" id="573058.SAMN00017477_0226"/>
<dbReference type="Gene3D" id="3.40.80.10">
    <property type="entry name" value="Peptidoglycan recognition protein-like"/>
    <property type="match status" value="1"/>
</dbReference>
<evidence type="ECO:0000256" key="4">
    <source>
        <dbReference type="ARBA" id="ARBA00023316"/>
    </source>
</evidence>
<dbReference type="GO" id="GO:0071555">
    <property type="term" value="P:cell wall organization"/>
    <property type="evidence" value="ECO:0007669"/>
    <property type="project" value="UniProtKB-KW"/>
</dbReference>
<dbReference type="CDD" id="cd06583">
    <property type="entry name" value="PGRP"/>
    <property type="match status" value="1"/>
</dbReference>
<dbReference type="GO" id="GO:0009253">
    <property type="term" value="P:peptidoglycan catabolic process"/>
    <property type="evidence" value="ECO:0007669"/>
    <property type="project" value="InterPro"/>
</dbReference>
<protein>
    <recommendedName>
        <fullName evidence="2">N-acetylmuramoyl-L-alanine amidase</fullName>
        <ecNumber evidence="2">3.5.1.28</ecNumber>
    </recommendedName>
</protein>
<gene>
    <name evidence="6" type="ORF">SAMN00017477_0226</name>
    <name evidence="7" type="ORF">SAMN00017477_2110</name>
</gene>